<evidence type="ECO:0000256" key="1">
    <source>
        <dbReference type="ARBA" id="ARBA00004167"/>
    </source>
</evidence>
<reference evidence="6" key="1">
    <citation type="submission" date="2023-03" db="EMBL/GenBank/DDBJ databases">
        <title>Chromosome-scale reference genome and RAD-based genetic map of yellow starthistle (Centaurea solstitialis) reveal putative structural variation and QTLs associated with invader traits.</title>
        <authorList>
            <person name="Reatini B."/>
            <person name="Cang F.A."/>
            <person name="Jiang Q."/>
            <person name="Mckibben M.T.W."/>
            <person name="Barker M.S."/>
            <person name="Rieseberg L.H."/>
            <person name="Dlugosch K.M."/>
        </authorList>
    </citation>
    <scope>NUCLEOTIDE SEQUENCE</scope>
    <source>
        <strain evidence="6">CAN-66</strain>
        <tissue evidence="6">Leaf</tissue>
    </source>
</reference>
<feature type="domain" description="Wall-associated receptor kinase galacturonan-binding" evidence="5">
    <location>
        <begin position="32"/>
        <end position="80"/>
    </location>
</feature>
<comment type="subcellular location">
    <subcellularLocation>
        <location evidence="1">Membrane</location>
        <topology evidence="1">Single-pass membrane protein</topology>
    </subcellularLocation>
</comment>
<gene>
    <name evidence="6" type="ORF">OSB04_003793</name>
</gene>
<name>A0AA38WNJ0_9ASTR</name>
<feature type="compositionally biased region" description="Low complexity" evidence="3">
    <location>
        <begin position="427"/>
        <end position="447"/>
    </location>
</feature>
<evidence type="ECO:0000313" key="6">
    <source>
        <dbReference type="EMBL" id="KAJ9567827.1"/>
    </source>
</evidence>
<feature type="region of interest" description="Disordered" evidence="3">
    <location>
        <begin position="382"/>
        <end position="492"/>
    </location>
</feature>
<protein>
    <recommendedName>
        <fullName evidence="5">Wall-associated receptor kinase galacturonan-binding domain-containing protein</fullName>
    </recommendedName>
</protein>
<organism evidence="6 7">
    <name type="scientific">Centaurea solstitialis</name>
    <name type="common">yellow star-thistle</name>
    <dbReference type="NCBI Taxonomy" id="347529"/>
    <lineage>
        <taxon>Eukaryota</taxon>
        <taxon>Viridiplantae</taxon>
        <taxon>Streptophyta</taxon>
        <taxon>Embryophyta</taxon>
        <taxon>Tracheophyta</taxon>
        <taxon>Spermatophyta</taxon>
        <taxon>Magnoliopsida</taxon>
        <taxon>eudicotyledons</taxon>
        <taxon>Gunneridae</taxon>
        <taxon>Pentapetalae</taxon>
        <taxon>asterids</taxon>
        <taxon>campanulids</taxon>
        <taxon>Asterales</taxon>
        <taxon>Asteraceae</taxon>
        <taxon>Carduoideae</taxon>
        <taxon>Cardueae</taxon>
        <taxon>Centaureinae</taxon>
        <taxon>Centaurea</taxon>
    </lineage>
</organism>
<keyword evidence="7" id="KW-1185">Reference proteome</keyword>
<feature type="signal peptide" evidence="4">
    <location>
        <begin position="1"/>
        <end position="26"/>
    </location>
</feature>
<feature type="chain" id="PRO_5041309139" description="Wall-associated receptor kinase galacturonan-binding domain-containing protein" evidence="4">
    <location>
        <begin position="27"/>
        <end position="492"/>
    </location>
</feature>
<dbReference type="InterPro" id="IPR025287">
    <property type="entry name" value="WAK_GUB"/>
</dbReference>
<dbReference type="Pfam" id="PF13947">
    <property type="entry name" value="GUB_WAK_bind"/>
    <property type="match status" value="1"/>
</dbReference>
<dbReference type="Proteomes" id="UP001172457">
    <property type="component" value="Chromosome 1"/>
</dbReference>
<evidence type="ECO:0000256" key="3">
    <source>
        <dbReference type="SAM" id="MobiDB-lite"/>
    </source>
</evidence>
<evidence type="ECO:0000259" key="5">
    <source>
        <dbReference type="Pfam" id="PF13947"/>
    </source>
</evidence>
<dbReference type="PANTHER" id="PTHR33491">
    <property type="entry name" value="OSJNBA0016N04.9 PROTEIN"/>
    <property type="match status" value="1"/>
</dbReference>
<dbReference type="AlphaFoldDB" id="A0AA38WNJ0"/>
<feature type="compositionally biased region" description="Basic residues" evidence="3">
    <location>
        <begin position="409"/>
        <end position="426"/>
    </location>
</feature>
<dbReference type="GO" id="GO:0016020">
    <property type="term" value="C:membrane"/>
    <property type="evidence" value="ECO:0007669"/>
    <property type="project" value="UniProtKB-SubCell"/>
</dbReference>
<evidence type="ECO:0000313" key="7">
    <source>
        <dbReference type="Proteomes" id="UP001172457"/>
    </source>
</evidence>
<keyword evidence="2 4" id="KW-0732">Signal</keyword>
<sequence>MRTLHKLRYHFTILILIIPSKTTISAQSLPGCPDRCGDVTIPYPFGTKKGCYLSKSYHVNCKTLTIMSSKFKLLEISLEGYMLGFLPMGYRCYNKTRGLIMKSEPRINLGRFSISSSHNLFTTVGCDTRADIKSFNGGSYITGCISMTDCAQLVSGSCLGMGCSQVPIPYDLANFRIHSQSNSGEVGKWSYNNCTYAFLVEKNSYEFLVADIYNIRNRSFPVVLKWSVGNTSCAIAQKNKTTSLCKENSVCQHSPMEYFNQSTHGYNCICAQGYRGNPYLVNGCRGNAFYISTNVKSKQTIVYMIVVTQTGVTIVHVRSGWMVTVKRMVVVVFIQKGINHLQVRSIQFSNSHFHFPFSFSIAVPFSSRATATTVPAATTAATVFALPPSPSRHRRQRRDHPPPPLPPPSRRRHPHRRRGRHRHHRPTTVTEATAITAEATATTAVAPRLPPPPSRPPPAPPRPPRPPPSLPRPPPPPSPRPPPRPPPLPPLL</sequence>
<evidence type="ECO:0000256" key="4">
    <source>
        <dbReference type="SAM" id="SignalP"/>
    </source>
</evidence>
<dbReference type="GO" id="GO:0030247">
    <property type="term" value="F:polysaccharide binding"/>
    <property type="evidence" value="ECO:0007669"/>
    <property type="project" value="InterPro"/>
</dbReference>
<evidence type="ECO:0000256" key="2">
    <source>
        <dbReference type="ARBA" id="ARBA00022729"/>
    </source>
</evidence>
<proteinExistence type="predicted"/>
<dbReference type="EMBL" id="JARYMX010000001">
    <property type="protein sequence ID" value="KAJ9567827.1"/>
    <property type="molecule type" value="Genomic_DNA"/>
</dbReference>
<comment type="caution">
    <text evidence="6">The sequence shown here is derived from an EMBL/GenBank/DDBJ whole genome shotgun (WGS) entry which is preliminary data.</text>
</comment>
<feature type="compositionally biased region" description="Pro residues" evidence="3">
    <location>
        <begin position="448"/>
        <end position="492"/>
    </location>
</feature>
<accession>A0AA38WNJ0</accession>